<dbReference type="PANTHER" id="PTHR37489:SF1">
    <property type="entry name" value="DUF3500 DOMAIN-CONTAINING PROTEIN"/>
    <property type="match status" value="1"/>
</dbReference>
<protein>
    <recommendedName>
        <fullName evidence="3">DUF3500 domain-containing protein</fullName>
    </recommendedName>
</protein>
<feature type="compositionally biased region" description="Basic residues" evidence="1">
    <location>
        <begin position="386"/>
        <end position="400"/>
    </location>
</feature>
<proteinExistence type="predicted"/>
<evidence type="ECO:0000256" key="1">
    <source>
        <dbReference type="SAM" id="MobiDB-lite"/>
    </source>
</evidence>
<dbReference type="EMBL" id="UINC01001799">
    <property type="protein sequence ID" value="SUZ89024.1"/>
    <property type="molecule type" value="Genomic_DNA"/>
</dbReference>
<dbReference type="AlphaFoldDB" id="A0A381RCU8"/>
<feature type="region of interest" description="Disordered" evidence="1">
    <location>
        <begin position="364"/>
        <end position="400"/>
    </location>
</feature>
<evidence type="ECO:0000313" key="2">
    <source>
        <dbReference type="EMBL" id="SUZ89024.1"/>
    </source>
</evidence>
<evidence type="ECO:0008006" key="3">
    <source>
        <dbReference type="Google" id="ProtNLM"/>
    </source>
</evidence>
<dbReference type="PANTHER" id="PTHR37489">
    <property type="entry name" value="DUF3500 DOMAIN-CONTAINING PROTEIN"/>
    <property type="match status" value="1"/>
</dbReference>
<dbReference type="Pfam" id="PF12006">
    <property type="entry name" value="DUF3500"/>
    <property type="match status" value="1"/>
</dbReference>
<reference evidence="2" key="1">
    <citation type="submission" date="2018-05" db="EMBL/GenBank/DDBJ databases">
        <authorList>
            <person name="Lanie J.A."/>
            <person name="Ng W.-L."/>
            <person name="Kazmierczak K.M."/>
            <person name="Andrzejewski T.M."/>
            <person name="Davidsen T.M."/>
            <person name="Wayne K.J."/>
            <person name="Tettelin H."/>
            <person name="Glass J.I."/>
            <person name="Rusch D."/>
            <person name="Podicherti R."/>
            <person name="Tsui H.-C.T."/>
            <person name="Winkler M.E."/>
        </authorList>
    </citation>
    <scope>NUCLEOTIDE SEQUENCE</scope>
</reference>
<accession>A0A381RCU8</accession>
<feature type="compositionally biased region" description="Basic and acidic residues" evidence="1">
    <location>
        <begin position="374"/>
        <end position="385"/>
    </location>
</feature>
<sequence length="400" mass="44542">VIRKILPCTALLTTVTVLAFSLVSCAGTSPPDPEETVTLEAPSASPMLVAWQVLASRLSPEQMQAAEFSFDNPIRHEWFYTPVDRVGLRIGDLDADQMTDLRTLLDDGLGANGTEQAFKIVQLEELLFSTSGGREMRNPGNYYLMMFGEPTTEGSWAWRFEGHHFSASFTIVDNHLVSGTPAFFGGNPARVPTDSEVHAGLSPFSREQDLGFELLNSFDEGQRARVILAGEAPQDILTENFQRAEMGAPEGISVADINDVQHAILMELMDVYGARMNPALRDYQMAKIRQAGLERVHFAWAGSTEPGEGHYYRIQGPTFVIEYDNTQNNANHVHSVWRDFEDDFGYEPLRQHLAVDHHLDMSPSGTEMVASLSRESKIKDDERAHQRAHKQGAAHSHSNR</sequence>
<name>A0A381RCU8_9ZZZZ</name>
<organism evidence="2">
    <name type="scientific">marine metagenome</name>
    <dbReference type="NCBI Taxonomy" id="408172"/>
    <lineage>
        <taxon>unclassified sequences</taxon>
        <taxon>metagenomes</taxon>
        <taxon>ecological metagenomes</taxon>
    </lineage>
</organism>
<gene>
    <name evidence="2" type="ORF">METZ01_LOCUS41878</name>
</gene>
<feature type="non-terminal residue" evidence="2">
    <location>
        <position position="1"/>
    </location>
</feature>
<dbReference type="InterPro" id="IPR021889">
    <property type="entry name" value="DUF3500"/>
</dbReference>